<dbReference type="EMBL" id="AP023092">
    <property type="protein sequence ID" value="BCE33151.1"/>
    <property type="molecule type" value="Genomic_DNA"/>
</dbReference>
<reference evidence="3" key="4">
    <citation type="submission" date="2020-05" db="EMBL/GenBank/DDBJ databases">
        <title>Complete genome sequence of Bradyrhizobium diazoefficiens XF3 isolated from soybean nodule.</title>
        <authorList>
            <person name="Noda R."/>
            <person name="Kakizaki K."/>
            <person name="Minamisawa K."/>
        </authorList>
    </citation>
    <scope>NUCLEOTIDE SEQUENCE</scope>
    <source>
        <strain evidence="3">XF3</strain>
    </source>
</reference>
<evidence type="ECO:0000313" key="4">
    <source>
        <dbReference type="EMBL" id="BCE50723.1"/>
    </source>
</evidence>
<evidence type="ECO:0000313" key="3">
    <source>
        <dbReference type="EMBL" id="BCE41929.1"/>
    </source>
</evidence>
<dbReference type="EMBL" id="AP023099">
    <property type="protein sequence ID" value="BCE94225.1"/>
    <property type="molecule type" value="Genomic_DNA"/>
</dbReference>
<gene>
    <name evidence="8" type="ORF">XF10B_70230</name>
    <name evidence="1" type="ORF">XF1B_71460</name>
    <name evidence="2" type="ORF">XF2B_69200</name>
    <name evidence="3" type="ORF">XF3B_69600</name>
    <name evidence="4" type="ORF">XF4B_70720</name>
    <name evidence="5" type="ORF">XF5B_69550</name>
    <name evidence="6" type="ORF">XF6B_69250</name>
    <name evidence="7" type="ORF">XF9B_68910</name>
</gene>
<accession>A0A810CZX7</accession>
<reference evidence="1" key="1">
    <citation type="submission" date="2020-05" db="EMBL/GenBank/DDBJ databases">
        <title>Complete genome sequence of Bradyrhizobium diazoefficiens XF1 isolated from soybean nodule.</title>
        <authorList>
            <person name="Noda R."/>
            <person name="Kakizaki K."/>
            <person name="Minamisawa K."/>
        </authorList>
    </citation>
    <scope>NUCLEOTIDE SEQUENCE</scope>
    <source>
        <strain evidence="1">XF1</strain>
    </source>
</reference>
<reference evidence="4" key="5">
    <citation type="submission" date="2020-05" db="EMBL/GenBank/DDBJ databases">
        <title>Complete genome sequence of Bradyrhizobium diazoefficiens XF4 isolated from soybean nodule.</title>
        <authorList>
            <person name="Noda R."/>
            <person name="Kakizaki K."/>
            <person name="Minamisawa K."/>
        </authorList>
    </citation>
    <scope>NUCLEOTIDE SEQUENCE</scope>
    <source>
        <strain evidence="4">XF4</strain>
    </source>
</reference>
<dbReference type="EMBL" id="AP023091">
    <property type="protein sequence ID" value="BCE24465.1"/>
    <property type="molecule type" value="Genomic_DNA"/>
</dbReference>
<sequence length="110" mass="12564">MGGGNYFKEVLIEVNFSFIVVPRPFTTVMIASAIPAAIRPYSIAVAPDSLDQNFKIMRVKTRLHFYFKLRWFAPTSENLRSATFGRVNPGTASYAENWEQKFQKLNLTEP</sequence>
<name>A0A810CZX7_9BRAD</name>
<dbReference type="AlphaFoldDB" id="A0A810CZX7"/>
<protein>
    <submittedName>
        <fullName evidence="8">Uncharacterized protein</fullName>
    </submittedName>
</protein>
<proteinExistence type="predicted"/>
<evidence type="ECO:0000313" key="5">
    <source>
        <dbReference type="EMBL" id="BCE59443.1"/>
    </source>
</evidence>
<dbReference type="EMBL" id="AP023094">
    <property type="protein sequence ID" value="BCE50723.1"/>
    <property type="molecule type" value="Genomic_DNA"/>
</dbReference>
<evidence type="ECO:0000313" key="7">
    <source>
        <dbReference type="EMBL" id="BCE85470.1"/>
    </source>
</evidence>
<reference evidence="6" key="7">
    <citation type="submission" date="2020-05" db="EMBL/GenBank/DDBJ databases">
        <title>Complete genome sequence of Bradyrhizobium diazoefficiens XF6 isolated from soybean nodule.</title>
        <authorList>
            <person name="Noda R."/>
            <person name="Kakizaki K."/>
            <person name="Minamisawa K."/>
        </authorList>
    </citation>
    <scope>NUCLEOTIDE SEQUENCE</scope>
    <source>
        <strain evidence="6">XF6</strain>
    </source>
</reference>
<organism evidence="8">
    <name type="scientific">Bradyrhizobium diazoefficiens</name>
    <dbReference type="NCBI Taxonomy" id="1355477"/>
    <lineage>
        <taxon>Bacteria</taxon>
        <taxon>Pseudomonadati</taxon>
        <taxon>Pseudomonadota</taxon>
        <taxon>Alphaproteobacteria</taxon>
        <taxon>Hyphomicrobiales</taxon>
        <taxon>Nitrobacteraceae</taxon>
        <taxon>Bradyrhizobium</taxon>
    </lineage>
</organism>
<dbReference type="EMBL" id="AP023093">
    <property type="protein sequence ID" value="BCE41929.1"/>
    <property type="molecule type" value="Genomic_DNA"/>
</dbReference>
<dbReference type="EMBL" id="AP023095">
    <property type="protein sequence ID" value="BCE59443.1"/>
    <property type="molecule type" value="Genomic_DNA"/>
</dbReference>
<evidence type="ECO:0000313" key="1">
    <source>
        <dbReference type="EMBL" id="BCE24465.1"/>
    </source>
</evidence>
<evidence type="ECO:0000313" key="2">
    <source>
        <dbReference type="EMBL" id="BCE33151.1"/>
    </source>
</evidence>
<reference evidence="7" key="8">
    <citation type="submission" date="2020-05" db="EMBL/GenBank/DDBJ databases">
        <title>Complete genome sequence of Bradyrhizobium diazoefficiens XF9 isolated from soybean nodule.</title>
        <authorList>
            <person name="Noda R."/>
            <person name="Kakizaki K."/>
            <person name="Minamisawa K."/>
        </authorList>
    </citation>
    <scope>NUCLEOTIDE SEQUENCE</scope>
    <source>
        <strain evidence="7">XF9</strain>
    </source>
</reference>
<dbReference type="EMBL" id="AP023098">
    <property type="protein sequence ID" value="BCE85470.1"/>
    <property type="molecule type" value="Genomic_DNA"/>
</dbReference>
<dbReference type="EMBL" id="AP023096">
    <property type="protein sequence ID" value="BCE68126.1"/>
    <property type="molecule type" value="Genomic_DNA"/>
</dbReference>
<evidence type="ECO:0000313" key="8">
    <source>
        <dbReference type="EMBL" id="BCE94225.1"/>
    </source>
</evidence>
<reference evidence="2" key="3">
    <citation type="submission" date="2020-05" db="EMBL/GenBank/DDBJ databases">
        <title>Complete genome sequence of Bradyrhizobium diazoefficiens XF2 isolated from soybean nodule.</title>
        <authorList>
            <person name="Noda R."/>
            <person name="Kakizaki K."/>
            <person name="Minamisawa K."/>
        </authorList>
    </citation>
    <scope>NUCLEOTIDE SEQUENCE</scope>
    <source>
        <strain evidence="2">XF2</strain>
    </source>
</reference>
<reference evidence="8" key="2">
    <citation type="submission" date="2020-05" db="EMBL/GenBank/DDBJ databases">
        <title>Complete genome sequence of Bradyrhizobium diazoefficiens XF10 isolated from soybean nodule.</title>
        <authorList>
            <person name="Noda R."/>
            <person name="Kakizaki K."/>
            <person name="Minamisawa K."/>
        </authorList>
    </citation>
    <scope>NUCLEOTIDE SEQUENCE</scope>
    <source>
        <strain evidence="8">XF10</strain>
    </source>
</reference>
<reference evidence="5" key="6">
    <citation type="submission" date="2020-05" db="EMBL/GenBank/DDBJ databases">
        <title>Complete genome sequence of Bradyrhizobium diazoefficiens XF5 isolated from soybean nodule.</title>
        <authorList>
            <person name="Noda R."/>
            <person name="Kakizaki K."/>
            <person name="Minamisawa K."/>
        </authorList>
    </citation>
    <scope>NUCLEOTIDE SEQUENCE</scope>
    <source>
        <strain evidence="5">XF5</strain>
    </source>
</reference>
<evidence type="ECO:0000313" key="6">
    <source>
        <dbReference type="EMBL" id="BCE68126.1"/>
    </source>
</evidence>